<evidence type="ECO:0000313" key="2">
    <source>
        <dbReference type="EMBL" id="TVT27772.1"/>
    </source>
</evidence>
<keyword evidence="1" id="KW-1133">Transmembrane helix</keyword>
<organism evidence="2 3">
    <name type="scientific">Salinicoccus cyprini</name>
    <dbReference type="NCBI Taxonomy" id="2493691"/>
    <lineage>
        <taxon>Bacteria</taxon>
        <taxon>Bacillati</taxon>
        <taxon>Bacillota</taxon>
        <taxon>Bacilli</taxon>
        <taxon>Bacillales</taxon>
        <taxon>Staphylococcaceae</taxon>
        <taxon>Salinicoccus</taxon>
    </lineage>
</organism>
<feature type="transmembrane region" description="Helical" evidence="1">
    <location>
        <begin position="34"/>
        <end position="52"/>
    </location>
</feature>
<keyword evidence="1" id="KW-0812">Transmembrane</keyword>
<evidence type="ECO:0000313" key="3">
    <source>
        <dbReference type="Proteomes" id="UP000315103"/>
    </source>
</evidence>
<gene>
    <name evidence="2" type="ORF">FO441_08680</name>
</gene>
<accession>A0A558AU17</accession>
<keyword evidence="1" id="KW-0472">Membrane</keyword>
<sequence length="70" mass="8406">MSKINATSALLAFIWMITSLVIVMIFFEKWFKTYSPILFIIPAGMLLIHFIFENILKYDYFDKEYKNDEK</sequence>
<feature type="transmembrane region" description="Helical" evidence="1">
    <location>
        <begin position="6"/>
        <end position="27"/>
    </location>
</feature>
<dbReference type="Proteomes" id="UP000315103">
    <property type="component" value="Unassembled WGS sequence"/>
</dbReference>
<keyword evidence="3" id="KW-1185">Reference proteome</keyword>
<dbReference type="RefSeq" id="WP_145288755.1">
    <property type="nucleotide sequence ID" value="NZ_VMSJ01000003.1"/>
</dbReference>
<name>A0A558AU17_9STAP</name>
<protein>
    <submittedName>
        <fullName evidence="2">Uncharacterized protein</fullName>
    </submittedName>
</protein>
<comment type="caution">
    <text evidence="2">The sequence shown here is derived from an EMBL/GenBank/DDBJ whole genome shotgun (WGS) entry which is preliminary data.</text>
</comment>
<proteinExistence type="predicted"/>
<evidence type="ECO:0000256" key="1">
    <source>
        <dbReference type="SAM" id="Phobius"/>
    </source>
</evidence>
<reference evidence="2 3" key="1">
    <citation type="submission" date="2019-07" db="EMBL/GenBank/DDBJ databases">
        <title>Salinicoccus cyprini sp. nov., isolated from gastro-intestinal tract of mirror carp, Cyprinus carpio var. specularis, collected from Gobind Sagar Reservoir, Himachal Pradesh, India.</title>
        <authorList>
            <person name="Talwar C."/>
            <person name="Singh A.K."/>
            <person name="Lal R."/>
            <person name="Negi R.K."/>
        </authorList>
    </citation>
    <scope>NUCLEOTIDE SEQUENCE [LARGE SCALE GENOMIC DNA]</scope>
    <source>
        <strain evidence="2 3">CT19</strain>
    </source>
</reference>
<dbReference type="EMBL" id="VMSJ01000003">
    <property type="protein sequence ID" value="TVT27772.1"/>
    <property type="molecule type" value="Genomic_DNA"/>
</dbReference>
<dbReference type="AlphaFoldDB" id="A0A558AU17"/>